<dbReference type="InterPro" id="IPR007867">
    <property type="entry name" value="GMC_OxRtase_C"/>
</dbReference>
<dbReference type="PANTHER" id="PTHR11552">
    <property type="entry name" value="GLUCOSE-METHANOL-CHOLINE GMC OXIDOREDUCTASE"/>
    <property type="match status" value="1"/>
</dbReference>
<dbReference type="PIRSF" id="PIRSF000137">
    <property type="entry name" value="Alcohol_oxidase"/>
    <property type="match status" value="1"/>
</dbReference>
<dbReference type="GO" id="GO:0050660">
    <property type="term" value="F:flavin adenine dinucleotide binding"/>
    <property type="evidence" value="ECO:0007669"/>
    <property type="project" value="InterPro"/>
</dbReference>
<name>A0AB39BD62_9MICO</name>
<keyword evidence="4 5" id="KW-0274">FAD</keyword>
<dbReference type="Gene3D" id="3.50.50.60">
    <property type="entry name" value="FAD/NAD(P)-binding domain"/>
    <property type="match status" value="1"/>
</dbReference>
<proteinExistence type="inferred from homology"/>
<evidence type="ECO:0000259" key="6">
    <source>
        <dbReference type="PROSITE" id="PS00624"/>
    </source>
</evidence>
<dbReference type="PROSITE" id="PS00624">
    <property type="entry name" value="GMC_OXRED_2"/>
    <property type="match status" value="1"/>
</dbReference>
<dbReference type="PANTHER" id="PTHR11552:SF147">
    <property type="entry name" value="CHOLINE DEHYDROGENASE, MITOCHONDRIAL"/>
    <property type="match status" value="1"/>
</dbReference>
<feature type="domain" description="Glucose-methanol-choline oxidoreductase N-terminal" evidence="6">
    <location>
        <begin position="287"/>
        <end position="301"/>
    </location>
</feature>
<evidence type="ECO:0000313" key="7">
    <source>
        <dbReference type="EMBL" id="XDI04086.1"/>
    </source>
</evidence>
<dbReference type="Pfam" id="PF05199">
    <property type="entry name" value="GMC_oxred_C"/>
    <property type="match status" value="1"/>
</dbReference>
<dbReference type="Pfam" id="PF00732">
    <property type="entry name" value="GMC_oxred_N"/>
    <property type="match status" value="1"/>
</dbReference>
<protein>
    <submittedName>
        <fullName evidence="7">GMC family oxidoreductase</fullName>
    </submittedName>
</protein>
<feature type="binding site" evidence="5">
    <location>
        <position position="236"/>
    </location>
    <ligand>
        <name>FAD</name>
        <dbReference type="ChEBI" id="CHEBI:57692"/>
    </ligand>
</feature>
<gene>
    <name evidence="7" type="ORF">ABFY20_12095</name>
</gene>
<dbReference type="RefSeq" id="WP_368496497.1">
    <property type="nucleotide sequence ID" value="NZ_CP162511.1"/>
</dbReference>
<accession>A0AB39BD62</accession>
<feature type="binding site" evidence="5">
    <location>
        <position position="90"/>
    </location>
    <ligand>
        <name>FAD</name>
        <dbReference type="ChEBI" id="CHEBI:57692"/>
    </ligand>
</feature>
<dbReference type="AlphaFoldDB" id="A0AB39BD62"/>
<evidence type="ECO:0000256" key="4">
    <source>
        <dbReference type="ARBA" id="ARBA00022827"/>
    </source>
</evidence>
<comment type="cofactor">
    <cofactor evidence="1 5">
        <name>FAD</name>
        <dbReference type="ChEBI" id="CHEBI:57692"/>
    </cofactor>
</comment>
<dbReference type="SUPFAM" id="SSF51905">
    <property type="entry name" value="FAD/NAD(P)-binding domain"/>
    <property type="match status" value="1"/>
</dbReference>
<reference evidence="7" key="1">
    <citation type="submission" date="2024-05" db="EMBL/GenBank/DDBJ databases">
        <title>Herbiconiux sp. A18JL235.</title>
        <authorList>
            <person name="Zhang G."/>
        </authorList>
    </citation>
    <scope>NUCLEOTIDE SEQUENCE</scope>
    <source>
        <strain evidence="7">A18JL235</strain>
    </source>
</reference>
<sequence length="548" mass="56548">MSAPADEVWDVVVVGAGASGCALAARLAEDPWRRVLVLEAGPVPASAGEFPTDALDAATIAGAAPGHPLNWAYPATLYEGRPYSLARGRVAGGSTTVNGGYFVRPRRVDLDGWAELGGTGWSWEACLPALRRLEADAQYGTDALHGSSGPMPVTRAPIGPDGDGGTATASAFVRAARAAGLRFEADKNGDQPNGIGPLPMNLRDGVRWNAALAYLLPPVGRAAGRPNLELRGEATVRRVVLQPGGPGASASMPRDRLPSTPRVVGVEVASGGTVSMVHAREVVLAAGALATPLLLLRSGIGPRDELDAAGVACAVDSPRVGRGLSDHPQVPVTWVDRSLPPEHRVPSLEIVLNTAVGDAGDEVEVLPLTRPMDELLTSAESATPQGALDAPGSARRLTALVALQTSRARGSIRLVAGTDGPEPRIDLGYLDDRLDRTALRAGVRLAVGLLHSPAFDDATGVQPEPAVVGDDDSLDAWLLDHLGTALHSCGTAAFGGPSAVTDGFGRVNGVRGLRIADLSIVPTAPRRGPALTAVLVGERVSDFLRSGH</sequence>
<dbReference type="Gene3D" id="3.30.410.40">
    <property type="match status" value="1"/>
</dbReference>
<keyword evidence="3" id="KW-0285">Flavoprotein</keyword>
<dbReference type="InterPro" id="IPR036188">
    <property type="entry name" value="FAD/NAD-bd_sf"/>
</dbReference>
<dbReference type="InterPro" id="IPR000172">
    <property type="entry name" value="GMC_OxRdtase_N"/>
</dbReference>
<evidence type="ECO:0000256" key="1">
    <source>
        <dbReference type="ARBA" id="ARBA00001974"/>
    </source>
</evidence>
<organism evidence="7">
    <name type="scientific">Herbiconiux sp. A18JL235</name>
    <dbReference type="NCBI Taxonomy" id="3152363"/>
    <lineage>
        <taxon>Bacteria</taxon>
        <taxon>Bacillati</taxon>
        <taxon>Actinomycetota</taxon>
        <taxon>Actinomycetes</taxon>
        <taxon>Micrococcales</taxon>
        <taxon>Microbacteriaceae</taxon>
        <taxon>Herbiconiux</taxon>
    </lineage>
</organism>
<evidence type="ECO:0000256" key="3">
    <source>
        <dbReference type="ARBA" id="ARBA00022630"/>
    </source>
</evidence>
<dbReference type="EMBL" id="CP162511">
    <property type="protein sequence ID" value="XDI04086.1"/>
    <property type="molecule type" value="Genomic_DNA"/>
</dbReference>
<evidence type="ECO:0000256" key="2">
    <source>
        <dbReference type="ARBA" id="ARBA00010790"/>
    </source>
</evidence>
<dbReference type="InterPro" id="IPR012132">
    <property type="entry name" value="GMC_OxRdtase"/>
</dbReference>
<dbReference type="SUPFAM" id="SSF54373">
    <property type="entry name" value="FAD-linked reductases, C-terminal domain"/>
    <property type="match status" value="1"/>
</dbReference>
<dbReference type="GO" id="GO:0016614">
    <property type="term" value="F:oxidoreductase activity, acting on CH-OH group of donors"/>
    <property type="evidence" value="ECO:0007669"/>
    <property type="project" value="InterPro"/>
</dbReference>
<comment type="similarity">
    <text evidence="2">Belongs to the GMC oxidoreductase family.</text>
</comment>
<evidence type="ECO:0000256" key="5">
    <source>
        <dbReference type="PIRSR" id="PIRSR000137-2"/>
    </source>
</evidence>